<dbReference type="SMART" id="SM00645">
    <property type="entry name" value="Pept_C1"/>
    <property type="match status" value="1"/>
</dbReference>
<organism evidence="2 3">
    <name type="scientific">Bacteriovorax stolpii</name>
    <name type="common">Bdellovibrio stolpii</name>
    <dbReference type="NCBI Taxonomy" id="960"/>
    <lineage>
        <taxon>Bacteria</taxon>
        <taxon>Pseudomonadati</taxon>
        <taxon>Bdellovibrionota</taxon>
        <taxon>Bacteriovoracia</taxon>
        <taxon>Bacteriovoracales</taxon>
        <taxon>Bacteriovoracaceae</taxon>
        <taxon>Bacteriovorax</taxon>
    </lineage>
</organism>
<accession>A0A2K9NNQ8</accession>
<dbReference type="GO" id="GO:0006508">
    <property type="term" value="P:proteolysis"/>
    <property type="evidence" value="ECO:0007669"/>
    <property type="project" value="InterPro"/>
</dbReference>
<dbReference type="KEGG" id="bsto:C0V70_03310"/>
<reference evidence="2 3" key="1">
    <citation type="submission" date="2018-01" db="EMBL/GenBank/DDBJ databases">
        <title>Complete genome sequence of Bacteriovorax stolpii DSM12778.</title>
        <authorList>
            <person name="Tang B."/>
            <person name="Chang J."/>
        </authorList>
    </citation>
    <scope>NUCLEOTIDE SEQUENCE [LARGE SCALE GENOMIC DNA]</scope>
    <source>
        <strain evidence="2 3">DSM 12778</strain>
    </source>
</reference>
<sequence length="458" mass="51212">MKKMLLATLALTTVMQSCAPKKAETAGAYKDKVILGKFYDAVSNSTFNESQLKDVPKIINLNEQTTSAKNQSDRGTCTFFATTALLESAIKIDLEKDVNLSEEFMNLVTKYSGSYATEEGSTVSSNLSATKNYGVMLERDWGYQPSWFQKGLPCEKYESSNSAAPKECFMHNVPSEETQKSIIAFDGIEYGSLQKNTNEIIRFLATYQRPLTIDVSVNFDGWPQSGDVFYNAELRKACLQAPDKCGGHSVLITGYDLNKKVFFFKNSWGKDWGKDGYGTMTFEMVDRYVTSPLYWAQATEKFSVPEDHAETYFKMDDFAATASLDEDSLKAEVTGTVSNISGQLVYVSSFLAKKSRLITELPGDENSTIVPLSSSESTLLGESYYKTYKYFIPQTELSMGWSAETPLVLEFPAKGRKMKTLSDLLSSSGEEAVLRTTIYVHTDDQSYKILKRTYQTVE</sequence>
<dbReference type="InterPro" id="IPR025660">
    <property type="entry name" value="Pept_his_AS"/>
</dbReference>
<dbReference type="Proteomes" id="UP000235584">
    <property type="component" value="Chromosome"/>
</dbReference>
<keyword evidence="3" id="KW-1185">Reference proteome</keyword>
<dbReference type="GO" id="GO:0008234">
    <property type="term" value="F:cysteine-type peptidase activity"/>
    <property type="evidence" value="ECO:0007669"/>
    <property type="project" value="InterPro"/>
</dbReference>
<protein>
    <submittedName>
        <fullName evidence="2">Uncharacterized protein</fullName>
    </submittedName>
</protein>
<proteinExistence type="inferred from homology"/>
<dbReference type="PROSITE" id="PS00639">
    <property type="entry name" value="THIOL_PROTEASE_HIS"/>
    <property type="match status" value="1"/>
</dbReference>
<evidence type="ECO:0000256" key="1">
    <source>
        <dbReference type="ARBA" id="ARBA00008455"/>
    </source>
</evidence>
<evidence type="ECO:0000313" key="3">
    <source>
        <dbReference type="Proteomes" id="UP000235584"/>
    </source>
</evidence>
<dbReference type="EMBL" id="CP025704">
    <property type="protein sequence ID" value="AUN97151.1"/>
    <property type="molecule type" value="Genomic_DNA"/>
</dbReference>
<name>A0A2K9NNQ8_BACTC</name>
<dbReference type="InterPro" id="IPR038765">
    <property type="entry name" value="Papain-like_cys_pep_sf"/>
</dbReference>
<dbReference type="SUPFAM" id="SSF54001">
    <property type="entry name" value="Cysteine proteinases"/>
    <property type="match status" value="1"/>
</dbReference>
<dbReference type="PROSITE" id="PS51257">
    <property type="entry name" value="PROKAR_LIPOPROTEIN"/>
    <property type="match status" value="1"/>
</dbReference>
<dbReference type="AlphaFoldDB" id="A0A2K9NNQ8"/>
<dbReference type="Pfam" id="PF00112">
    <property type="entry name" value="Peptidase_C1"/>
    <property type="match status" value="1"/>
</dbReference>
<dbReference type="Gene3D" id="3.90.70.10">
    <property type="entry name" value="Cysteine proteinases"/>
    <property type="match status" value="1"/>
</dbReference>
<evidence type="ECO:0000313" key="2">
    <source>
        <dbReference type="EMBL" id="AUN97151.1"/>
    </source>
</evidence>
<dbReference type="CDD" id="cd02619">
    <property type="entry name" value="Peptidase_C1"/>
    <property type="match status" value="1"/>
</dbReference>
<dbReference type="InterPro" id="IPR000668">
    <property type="entry name" value="Peptidase_C1A_C"/>
</dbReference>
<gene>
    <name evidence="2" type="ORF">C0V70_03310</name>
</gene>
<dbReference type="InterPro" id="IPR013128">
    <property type="entry name" value="Peptidase_C1A"/>
</dbReference>
<dbReference type="RefSeq" id="WP_102242446.1">
    <property type="nucleotide sequence ID" value="NZ_CP025704.1"/>
</dbReference>
<dbReference type="PANTHER" id="PTHR12411">
    <property type="entry name" value="CYSTEINE PROTEASE FAMILY C1-RELATED"/>
    <property type="match status" value="1"/>
</dbReference>
<comment type="similarity">
    <text evidence="1">Belongs to the peptidase C1 family.</text>
</comment>